<dbReference type="PANTHER" id="PTHR30105:SF2">
    <property type="entry name" value="DIVERGENT POLYSACCHARIDE DEACETYLASE SUPERFAMILY"/>
    <property type="match status" value="1"/>
</dbReference>
<accession>A0A418WF50</accession>
<dbReference type="InterPro" id="IPR006837">
    <property type="entry name" value="Divergent_DAC"/>
</dbReference>
<comment type="caution">
    <text evidence="2">The sequence shown here is derived from an EMBL/GenBank/DDBJ whole genome shotgun (WGS) entry which is preliminary data.</text>
</comment>
<dbReference type="Proteomes" id="UP000284605">
    <property type="component" value="Unassembled WGS sequence"/>
</dbReference>
<dbReference type="OrthoDB" id="9784811at2"/>
<dbReference type="PANTHER" id="PTHR30105">
    <property type="entry name" value="UNCHARACTERIZED YIBQ-RELATED"/>
    <property type="match status" value="1"/>
</dbReference>
<reference evidence="2 3" key="1">
    <citation type="submission" date="2018-09" db="EMBL/GenBank/DDBJ databases">
        <authorList>
            <person name="Zhu H."/>
        </authorList>
    </citation>
    <scope>NUCLEOTIDE SEQUENCE [LARGE SCALE GENOMIC DNA]</scope>
    <source>
        <strain evidence="2 3">K1W22B-8</strain>
    </source>
</reference>
<feature type="compositionally biased region" description="Low complexity" evidence="1">
    <location>
        <begin position="33"/>
        <end position="45"/>
    </location>
</feature>
<feature type="compositionally biased region" description="Pro residues" evidence="1">
    <location>
        <begin position="1"/>
        <end position="32"/>
    </location>
</feature>
<evidence type="ECO:0000313" key="2">
    <source>
        <dbReference type="EMBL" id="RJF88651.1"/>
    </source>
</evidence>
<keyword evidence="3" id="KW-1185">Reference proteome</keyword>
<dbReference type="Gene3D" id="3.20.20.370">
    <property type="entry name" value="Glycoside hydrolase/deacetylase"/>
    <property type="match status" value="1"/>
</dbReference>
<dbReference type="RefSeq" id="WP_119779288.1">
    <property type="nucleotide sequence ID" value="NZ_QYUK01000011.1"/>
</dbReference>
<evidence type="ECO:0000313" key="3">
    <source>
        <dbReference type="Proteomes" id="UP000284605"/>
    </source>
</evidence>
<dbReference type="InterPro" id="IPR011330">
    <property type="entry name" value="Glyco_hydro/deAcase_b/a-brl"/>
</dbReference>
<name>A0A418WF50_9PROT</name>
<proteinExistence type="predicted"/>
<protein>
    <submittedName>
        <fullName evidence="2">Divergent polysaccharide deacetylase family protein</fullName>
    </submittedName>
</protein>
<dbReference type="CDD" id="cd10936">
    <property type="entry name" value="CE4_DAC2"/>
    <property type="match status" value="1"/>
</dbReference>
<evidence type="ECO:0000256" key="1">
    <source>
        <dbReference type="SAM" id="MobiDB-lite"/>
    </source>
</evidence>
<gene>
    <name evidence="2" type="ORF">D3874_18020</name>
</gene>
<feature type="region of interest" description="Disordered" evidence="1">
    <location>
        <begin position="1"/>
        <end position="58"/>
    </location>
</feature>
<dbReference type="AlphaFoldDB" id="A0A418WF50"/>
<dbReference type="GO" id="GO:0005975">
    <property type="term" value="P:carbohydrate metabolic process"/>
    <property type="evidence" value="ECO:0007669"/>
    <property type="project" value="InterPro"/>
</dbReference>
<dbReference type="Pfam" id="PF04748">
    <property type="entry name" value="Polysacc_deac_2"/>
    <property type="match status" value="1"/>
</dbReference>
<dbReference type="SUPFAM" id="SSF88713">
    <property type="entry name" value="Glycoside hydrolase/deacetylase"/>
    <property type="match status" value="1"/>
</dbReference>
<organism evidence="2 3">
    <name type="scientific">Oleomonas cavernae</name>
    <dbReference type="NCBI Taxonomy" id="2320859"/>
    <lineage>
        <taxon>Bacteria</taxon>
        <taxon>Pseudomonadati</taxon>
        <taxon>Pseudomonadota</taxon>
        <taxon>Alphaproteobacteria</taxon>
        <taxon>Acetobacterales</taxon>
        <taxon>Acetobacteraceae</taxon>
        <taxon>Oleomonas</taxon>
    </lineage>
</organism>
<sequence length="309" mass="32123">MPTPAVEPPHAPPAEPSHAPPAEPPHAPPEAAPAPAAAPVGALSPAPDPALIEPGREGSLPIIGADGRQAWRVYARPFADTTARPRIAIIVAGLGLRESTSQEAIARLPADVTLSFTPYARNLEDWTARARGAGHEILMQVPMEPVDFPTSDPGPKALMTGLGPNDNRARLEWTLARATGYVGVMTYMGSRYTSNADAVTATAEILKARGLMILDSHTADQSTVAGVAGRLGLPHAVATRFIDATPTRAAVDARLAELERFAQQNGAAIGIAADYPGSIERIAAWAAGLEARGFVLAPVSALADTTTAE</sequence>
<dbReference type="EMBL" id="QYUK01000011">
    <property type="protein sequence ID" value="RJF88651.1"/>
    <property type="molecule type" value="Genomic_DNA"/>
</dbReference>